<dbReference type="RefSeq" id="XP_016731213.1">
    <property type="nucleotide sequence ID" value="XM_016875724.1"/>
</dbReference>
<feature type="region of interest" description="Disordered" evidence="1">
    <location>
        <begin position="45"/>
        <end position="95"/>
    </location>
</feature>
<evidence type="ECO:0000313" key="2">
    <source>
        <dbReference type="Proteomes" id="UP000818029"/>
    </source>
</evidence>
<dbReference type="PANTHER" id="PTHR33223">
    <property type="entry name" value="CCHC-TYPE DOMAIN-CONTAINING PROTEIN"/>
    <property type="match status" value="1"/>
</dbReference>
<dbReference type="OrthoDB" id="1002580at2759"/>
<reference evidence="3" key="2">
    <citation type="submission" date="2025-08" db="UniProtKB">
        <authorList>
            <consortium name="RefSeq"/>
        </authorList>
    </citation>
    <scope>IDENTIFICATION</scope>
</reference>
<name>A0A1U8N056_GOSHI</name>
<reference evidence="2" key="1">
    <citation type="journal article" date="2020" name="Nat. Genet.">
        <title>Genomic diversifications of five Gossypium allopolyploid species and their impact on cotton improvement.</title>
        <authorList>
            <person name="Chen Z.J."/>
            <person name="Sreedasyam A."/>
            <person name="Ando A."/>
            <person name="Song Q."/>
            <person name="De Santiago L.M."/>
            <person name="Hulse-Kemp A.M."/>
            <person name="Ding M."/>
            <person name="Ye W."/>
            <person name="Kirkbride R.C."/>
            <person name="Jenkins J."/>
            <person name="Plott C."/>
            <person name="Lovell J."/>
            <person name="Lin Y.M."/>
            <person name="Vaughn R."/>
            <person name="Liu B."/>
            <person name="Simpson S."/>
            <person name="Scheffler B.E."/>
            <person name="Wen L."/>
            <person name="Saski C.A."/>
            <person name="Grover C.E."/>
            <person name="Hu G."/>
            <person name="Conover J.L."/>
            <person name="Carlson J.W."/>
            <person name="Shu S."/>
            <person name="Boston L.B."/>
            <person name="Williams M."/>
            <person name="Peterson D.G."/>
            <person name="McGee K."/>
            <person name="Jones D.C."/>
            <person name="Wendel J.F."/>
            <person name="Stelly D.M."/>
            <person name="Grimwood J."/>
            <person name="Schmutz J."/>
        </authorList>
    </citation>
    <scope>NUCLEOTIDE SEQUENCE [LARGE SCALE GENOMIC DNA]</scope>
    <source>
        <strain evidence="2">cv. TM-1</strain>
    </source>
</reference>
<dbReference type="PaxDb" id="3635-A0A1U8N056"/>
<keyword evidence="2" id="KW-1185">Reference proteome</keyword>
<dbReference type="AlphaFoldDB" id="A0A1U8N056"/>
<accession>A0A1U8N056</accession>
<dbReference type="GeneID" id="107942077"/>
<proteinExistence type="predicted"/>
<evidence type="ECO:0008006" key="4">
    <source>
        <dbReference type="Google" id="ProtNLM"/>
    </source>
</evidence>
<sequence>MQKDMQDQLQAQLQEKLAKIQQDMRDQMLESQRSLMSQLTQLMAGGHDKGNIPMVNSEDDHEDPAYPPSFTPTNTQAQPDVYPQRGSGFNSGDNATNPVVLDLDEMAEIEKSRVELPKQLEDRYRWLEEKLRAIENADYHYGVDAKDLSLVPDLVLSPKFKTPKFEKYTGTSCPEAHITVFYRRMTGFVNNDQLLIHFFQYSLIGSASKCYNQLSRAKIHS</sequence>
<dbReference type="PANTHER" id="PTHR33223:SF8">
    <property type="entry name" value="OS04G0172440 PROTEIN"/>
    <property type="match status" value="1"/>
</dbReference>
<gene>
    <name evidence="3" type="primary">LOC107942077</name>
</gene>
<organism evidence="2 3">
    <name type="scientific">Gossypium hirsutum</name>
    <name type="common">Upland cotton</name>
    <name type="synonym">Gossypium mexicanum</name>
    <dbReference type="NCBI Taxonomy" id="3635"/>
    <lineage>
        <taxon>Eukaryota</taxon>
        <taxon>Viridiplantae</taxon>
        <taxon>Streptophyta</taxon>
        <taxon>Embryophyta</taxon>
        <taxon>Tracheophyta</taxon>
        <taxon>Spermatophyta</taxon>
        <taxon>Magnoliopsida</taxon>
        <taxon>eudicotyledons</taxon>
        <taxon>Gunneridae</taxon>
        <taxon>Pentapetalae</taxon>
        <taxon>rosids</taxon>
        <taxon>malvids</taxon>
        <taxon>Malvales</taxon>
        <taxon>Malvaceae</taxon>
        <taxon>Malvoideae</taxon>
        <taxon>Gossypium</taxon>
    </lineage>
</organism>
<dbReference type="Proteomes" id="UP000818029">
    <property type="component" value="Chromosome D12"/>
</dbReference>
<dbReference type="KEGG" id="ghi:107942077"/>
<evidence type="ECO:0000256" key="1">
    <source>
        <dbReference type="SAM" id="MobiDB-lite"/>
    </source>
</evidence>
<protein>
    <recommendedName>
        <fullName evidence="4">Intersectin-1-like</fullName>
    </recommendedName>
</protein>
<evidence type="ECO:0000313" key="3">
    <source>
        <dbReference type="RefSeq" id="XP_016731213.1"/>
    </source>
</evidence>